<dbReference type="GO" id="GO:0015087">
    <property type="term" value="F:cobalt ion transmembrane transporter activity"/>
    <property type="evidence" value="ECO:0007669"/>
    <property type="project" value="TreeGrafter"/>
</dbReference>
<dbReference type="InterPro" id="IPR045863">
    <property type="entry name" value="CorA_TM1_TM2"/>
</dbReference>
<dbReference type="FunFam" id="1.20.58.340:FF:000004">
    <property type="entry name" value="Magnesium transport protein CorA"/>
    <property type="match status" value="1"/>
</dbReference>
<comment type="caution">
    <text evidence="15">The sequence shown here is derived from an EMBL/GenBank/DDBJ whole genome shotgun (WGS) entry which is preliminary data.</text>
</comment>
<comment type="catalytic activity">
    <reaction evidence="12">
        <text>Mg(2+)(in) = Mg(2+)(out)</text>
        <dbReference type="Rhea" id="RHEA:29827"/>
        <dbReference type="ChEBI" id="CHEBI:18420"/>
    </reaction>
</comment>
<gene>
    <name evidence="15" type="ORF">C7B45_15245</name>
</gene>
<keyword evidence="4" id="KW-1003">Cell membrane</keyword>
<dbReference type="SUPFAM" id="SSF143865">
    <property type="entry name" value="CorA soluble domain-like"/>
    <property type="match status" value="1"/>
</dbReference>
<feature type="transmembrane region" description="Helical" evidence="14">
    <location>
        <begin position="252"/>
        <end position="275"/>
    </location>
</feature>
<keyword evidence="5" id="KW-0997">Cell inner membrane</keyword>
<protein>
    <submittedName>
        <fullName evidence="15">Magnesium transporter CorA</fullName>
    </submittedName>
</protein>
<sequence length="314" mass="36370">MAQFVYSVGHETHFAEKWPADADTVWIDLDPTDRDRVTEVVNRLYSAHPKVIEHLLEGRSHRPDLLIEDDAVSFMLALIPISPEDSIRHLSFIVGRKFLVTAHLTGQSGIVEHARRHVLNNAMMDNGIDFALYQVLHGHVAALKQMANHLDQKFETLHRLLLRHPYHDLSPDILALRRETMAANHILDPEGAVFELLKSSDFPFVQKENRPYFQDVAFLMDEVVSEVQQIRDGLAEMVEAYTSLQSNEINKVMWFLTIVSTMSLPATTIASIYGMNFVHMPDLRWRYGYWYSLFLMFVVSLLMLLWMKIRRRRG</sequence>
<evidence type="ECO:0000256" key="3">
    <source>
        <dbReference type="ARBA" id="ARBA00022448"/>
    </source>
</evidence>
<evidence type="ECO:0000256" key="10">
    <source>
        <dbReference type="ARBA" id="ARBA00023065"/>
    </source>
</evidence>
<evidence type="ECO:0000256" key="6">
    <source>
        <dbReference type="ARBA" id="ARBA00022692"/>
    </source>
</evidence>
<dbReference type="Proteomes" id="UP000241848">
    <property type="component" value="Unassembled WGS sequence"/>
</dbReference>
<evidence type="ECO:0000313" key="16">
    <source>
        <dbReference type="Proteomes" id="UP000241848"/>
    </source>
</evidence>
<evidence type="ECO:0000313" key="15">
    <source>
        <dbReference type="EMBL" id="PSR20366.1"/>
    </source>
</evidence>
<dbReference type="Gene3D" id="1.20.58.340">
    <property type="entry name" value="Magnesium transport protein CorA, transmembrane region"/>
    <property type="match status" value="2"/>
</dbReference>
<dbReference type="GO" id="GO:0050897">
    <property type="term" value="F:cobalt ion binding"/>
    <property type="evidence" value="ECO:0007669"/>
    <property type="project" value="TreeGrafter"/>
</dbReference>
<keyword evidence="7" id="KW-0862">Zinc</keyword>
<evidence type="ECO:0000256" key="7">
    <source>
        <dbReference type="ARBA" id="ARBA00022833"/>
    </source>
</evidence>
<comment type="similarity">
    <text evidence="2">Belongs to the CorA metal ion transporter (MIT) (TC 1.A.35) family.</text>
</comment>
<name>A0A2T2WDQ5_9FIRM</name>
<keyword evidence="10" id="KW-0406">Ion transport</keyword>
<dbReference type="CDD" id="cd12822">
    <property type="entry name" value="TmCorA-like"/>
    <property type="match status" value="1"/>
</dbReference>
<evidence type="ECO:0000256" key="9">
    <source>
        <dbReference type="ARBA" id="ARBA00022989"/>
    </source>
</evidence>
<evidence type="ECO:0000256" key="4">
    <source>
        <dbReference type="ARBA" id="ARBA00022475"/>
    </source>
</evidence>
<dbReference type="Pfam" id="PF01544">
    <property type="entry name" value="CorA"/>
    <property type="match status" value="1"/>
</dbReference>
<dbReference type="InterPro" id="IPR045861">
    <property type="entry name" value="CorA_cytoplasmic_dom"/>
</dbReference>
<reference evidence="15 16" key="1">
    <citation type="journal article" date="2014" name="BMC Genomics">
        <title>Comparison of environmental and isolate Sulfobacillus genomes reveals diverse carbon, sulfur, nitrogen, and hydrogen metabolisms.</title>
        <authorList>
            <person name="Justice N.B."/>
            <person name="Norman A."/>
            <person name="Brown C.T."/>
            <person name="Singh A."/>
            <person name="Thomas B.C."/>
            <person name="Banfield J.F."/>
        </authorList>
    </citation>
    <scope>NUCLEOTIDE SEQUENCE [LARGE SCALE GENOMIC DNA]</scope>
    <source>
        <strain evidence="15">AMDSBA3</strain>
    </source>
</reference>
<keyword evidence="9 14" id="KW-1133">Transmembrane helix</keyword>
<evidence type="ECO:0000256" key="5">
    <source>
        <dbReference type="ARBA" id="ARBA00022519"/>
    </source>
</evidence>
<dbReference type="AlphaFoldDB" id="A0A2T2WDQ5"/>
<comment type="subcellular location">
    <subcellularLocation>
        <location evidence="1">Cell membrane</location>
        <topology evidence="1">Multi-pass membrane protein</topology>
    </subcellularLocation>
</comment>
<proteinExistence type="inferred from homology"/>
<dbReference type="PANTHER" id="PTHR46494:SF3">
    <property type="entry name" value="ZINC TRANSPORT PROTEIN ZNTB"/>
    <property type="match status" value="1"/>
</dbReference>
<evidence type="ECO:0000256" key="1">
    <source>
        <dbReference type="ARBA" id="ARBA00004651"/>
    </source>
</evidence>
<dbReference type="EMBL" id="PXYV01000066">
    <property type="protein sequence ID" value="PSR20366.1"/>
    <property type="molecule type" value="Genomic_DNA"/>
</dbReference>
<keyword evidence="11 14" id="KW-0472">Membrane</keyword>
<evidence type="ECO:0000256" key="14">
    <source>
        <dbReference type="SAM" id="Phobius"/>
    </source>
</evidence>
<organism evidence="15 16">
    <name type="scientific">Sulfobacillus acidophilus</name>
    <dbReference type="NCBI Taxonomy" id="53633"/>
    <lineage>
        <taxon>Bacteria</taxon>
        <taxon>Bacillati</taxon>
        <taxon>Bacillota</taxon>
        <taxon>Clostridia</taxon>
        <taxon>Eubacteriales</taxon>
        <taxon>Clostridiales Family XVII. Incertae Sedis</taxon>
        <taxon>Sulfobacillus</taxon>
    </lineage>
</organism>
<feature type="transmembrane region" description="Helical" evidence="14">
    <location>
        <begin position="287"/>
        <end position="307"/>
    </location>
</feature>
<dbReference type="Gene3D" id="3.30.460.20">
    <property type="entry name" value="CorA soluble domain-like"/>
    <property type="match status" value="1"/>
</dbReference>
<dbReference type="GO" id="GO:0005886">
    <property type="term" value="C:plasma membrane"/>
    <property type="evidence" value="ECO:0007669"/>
    <property type="project" value="UniProtKB-SubCell"/>
</dbReference>
<evidence type="ECO:0000256" key="2">
    <source>
        <dbReference type="ARBA" id="ARBA00009765"/>
    </source>
</evidence>
<dbReference type="GO" id="GO:0000287">
    <property type="term" value="F:magnesium ion binding"/>
    <property type="evidence" value="ECO:0007669"/>
    <property type="project" value="TreeGrafter"/>
</dbReference>
<evidence type="ECO:0000256" key="8">
    <source>
        <dbReference type="ARBA" id="ARBA00022842"/>
    </source>
</evidence>
<dbReference type="SUPFAM" id="SSF144083">
    <property type="entry name" value="Magnesium transport protein CorA, transmembrane region"/>
    <property type="match status" value="1"/>
</dbReference>
<comment type="function">
    <text evidence="13">Mediates influx of magnesium ions. Alternates between open and closed states. Activated by low cytoplasmic Mg(2+) levels. Inactive when cytoplasmic Mg(2+) levels are high.</text>
</comment>
<evidence type="ECO:0000256" key="11">
    <source>
        <dbReference type="ARBA" id="ARBA00023136"/>
    </source>
</evidence>
<keyword evidence="6 14" id="KW-0812">Transmembrane</keyword>
<dbReference type="PANTHER" id="PTHR46494">
    <property type="entry name" value="CORA FAMILY METAL ION TRANSPORTER (EUROFUNG)"/>
    <property type="match status" value="1"/>
</dbReference>
<evidence type="ECO:0000256" key="12">
    <source>
        <dbReference type="ARBA" id="ARBA00034269"/>
    </source>
</evidence>
<dbReference type="GO" id="GO:0015095">
    <property type="term" value="F:magnesium ion transmembrane transporter activity"/>
    <property type="evidence" value="ECO:0007669"/>
    <property type="project" value="TreeGrafter"/>
</dbReference>
<evidence type="ECO:0000256" key="13">
    <source>
        <dbReference type="ARBA" id="ARBA00045497"/>
    </source>
</evidence>
<keyword evidence="8" id="KW-0460">Magnesium</keyword>
<dbReference type="InterPro" id="IPR002523">
    <property type="entry name" value="MgTranspt_CorA/ZnTranspt_ZntB"/>
</dbReference>
<keyword evidence="3" id="KW-0813">Transport</keyword>
<accession>A0A2T2WDQ5</accession>